<evidence type="ECO:0000313" key="1">
    <source>
        <dbReference type="EMBL" id="CAA9299063.1"/>
    </source>
</evidence>
<reference evidence="1" key="1">
    <citation type="submission" date="2020-02" db="EMBL/GenBank/DDBJ databases">
        <authorList>
            <person name="Meier V. D."/>
        </authorList>
    </citation>
    <scope>NUCLEOTIDE SEQUENCE</scope>
    <source>
        <strain evidence="1">AVDCRST_MAG48</strain>
    </source>
</reference>
<organism evidence="1">
    <name type="scientific">uncultured Friedmanniella sp</name>
    <dbReference type="NCBI Taxonomy" id="335381"/>
    <lineage>
        <taxon>Bacteria</taxon>
        <taxon>Bacillati</taxon>
        <taxon>Actinomycetota</taxon>
        <taxon>Actinomycetes</taxon>
        <taxon>Propionibacteriales</taxon>
        <taxon>Nocardioidaceae</taxon>
        <taxon>Friedmanniella</taxon>
        <taxon>environmental samples</taxon>
    </lineage>
</organism>
<sequence>MRVGLAGLGRGQTVVDRRPIAYDLQARSADPWQTLEVVLELDVQQAAQAFTDVVDAYAA</sequence>
<accession>A0A6J4K9C9</accession>
<proteinExistence type="predicted"/>
<name>A0A6J4K9C9_9ACTN</name>
<dbReference type="EMBL" id="CADCTS010000168">
    <property type="protein sequence ID" value="CAA9299063.1"/>
    <property type="molecule type" value="Genomic_DNA"/>
</dbReference>
<dbReference type="AlphaFoldDB" id="A0A6J4K9C9"/>
<gene>
    <name evidence="1" type="ORF">AVDCRST_MAG48-1166</name>
</gene>
<protein>
    <submittedName>
        <fullName evidence="1">Uncharacterized protein</fullName>
    </submittedName>
</protein>